<accession>A0A382S4K5</accession>
<dbReference type="AlphaFoldDB" id="A0A382S4K5"/>
<dbReference type="GO" id="GO:0016491">
    <property type="term" value="F:oxidoreductase activity"/>
    <property type="evidence" value="ECO:0007669"/>
    <property type="project" value="InterPro"/>
</dbReference>
<gene>
    <name evidence="2" type="ORF">METZ01_LOCUS357677</name>
</gene>
<reference evidence="2" key="1">
    <citation type="submission" date="2018-05" db="EMBL/GenBank/DDBJ databases">
        <authorList>
            <person name="Lanie J.A."/>
            <person name="Ng W.-L."/>
            <person name="Kazmierczak K.M."/>
            <person name="Andrzejewski T.M."/>
            <person name="Davidsen T.M."/>
            <person name="Wayne K.J."/>
            <person name="Tettelin H."/>
            <person name="Glass J.I."/>
            <person name="Rusch D."/>
            <person name="Podicherti R."/>
            <person name="Tsui H.-C.T."/>
            <person name="Winkler M.E."/>
        </authorList>
    </citation>
    <scope>NUCLEOTIDE SEQUENCE</scope>
</reference>
<feature type="region of interest" description="Disordered" evidence="1">
    <location>
        <begin position="1"/>
        <end position="28"/>
    </location>
</feature>
<evidence type="ECO:0000313" key="2">
    <source>
        <dbReference type="EMBL" id="SVD04823.1"/>
    </source>
</evidence>
<proteinExistence type="predicted"/>
<dbReference type="InterPro" id="IPR037165">
    <property type="entry name" value="AldOxase/xan_DH_Mopterin-bd_sf"/>
</dbReference>
<dbReference type="SUPFAM" id="SSF56003">
    <property type="entry name" value="Molybdenum cofactor-binding domain"/>
    <property type="match status" value="1"/>
</dbReference>
<sequence length="69" mass="7184">AERIPDLQMENIDPPSPTNPLGSKGVGSVSTVPTPVAVTNAVLDALSSAGVRHIDTPLTPEKIWRALQG</sequence>
<evidence type="ECO:0008006" key="3">
    <source>
        <dbReference type="Google" id="ProtNLM"/>
    </source>
</evidence>
<evidence type="ECO:0000256" key="1">
    <source>
        <dbReference type="SAM" id="MobiDB-lite"/>
    </source>
</evidence>
<name>A0A382S4K5_9ZZZZ</name>
<organism evidence="2">
    <name type="scientific">marine metagenome</name>
    <dbReference type="NCBI Taxonomy" id="408172"/>
    <lineage>
        <taxon>unclassified sequences</taxon>
        <taxon>metagenomes</taxon>
        <taxon>ecological metagenomes</taxon>
    </lineage>
</organism>
<dbReference type="EMBL" id="UINC01126379">
    <property type="protein sequence ID" value="SVD04823.1"/>
    <property type="molecule type" value="Genomic_DNA"/>
</dbReference>
<feature type="non-terminal residue" evidence="2">
    <location>
        <position position="1"/>
    </location>
</feature>
<protein>
    <recommendedName>
        <fullName evidence="3">Aldehyde oxidase/xanthine dehydrogenase second molybdopterin binding domain-containing protein</fullName>
    </recommendedName>
</protein>
<dbReference type="Gene3D" id="3.30.365.10">
    <property type="entry name" value="Aldehyde oxidase/xanthine dehydrogenase, molybdopterin binding domain"/>
    <property type="match status" value="1"/>
</dbReference>